<evidence type="ECO:0000313" key="2">
    <source>
        <dbReference type="Proteomes" id="UP001177140"/>
    </source>
</evidence>
<evidence type="ECO:0000313" key="1">
    <source>
        <dbReference type="EMBL" id="MCL7026779.1"/>
    </source>
</evidence>
<name>A0AA41V092_PAPNU</name>
<gene>
    <name evidence="1" type="ORF">MKW94_024808</name>
</gene>
<reference evidence="1" key="1">
    <citation type="submission" date="2022-03" db="EMBL/GenBank/DDBJ databases">
        <title>A functionally conserved STORR gene fusion in Papaver species that diverged 16.8 million years ago.</title>
        <authorList>
            <person name="Catania T."/>
        </authorList>
    </citation>
    <scope>NUCLEOTIDE SEQUENCE</scope>
    <source>
        <strain evidence="1">S-191538</strain>
    </source>
</reference>
<accession>A0AA41V092</accession>
<proteinExistence type="predicted"/>
<dbReference type="AlphaFoldDB" id="A0AA41V092"/>
<comment type="caution">
    <text evidence="1">The sequence shown here is derived from an EMBL/GenBank/DDBJ whole genome shotgun (WGS) entry which is preliminary data.</text>
</comment>
<dbReference type="EMBL" id="JAJJMA010060982">
    <property type="protein sequence ID" value="MCL7026779.1"/>
    <property type="molecule type" value="Genomic_DNA"/>
</dbReference>
<feature type="non-terminal residue" evidence="1">
    <location>
        <position position="197"/>
    </location>
</feature>
<protein>
    <submittedName>
        <fullName evidence="1">Uncharacterized protein</fullName>
    </submittedName>
</protein>
<keyword evidence="2" id="KW-1185">Reference proteome</keyword>
<organism evidence="1 2">
    <name type="scientific">Papaver nudicaule</name>
    <name type="common">Iceland poppy</name>
    <dbReference type="NCBI Taxonomy" id="74823"/>
    <lineage>
        <taxon>Eukaryota</taxon>
        <taxon>Viridiplantae</taxon>
        <taxon>Streptophyta</taxon>
        <taxon>Embryophyta</taxon>
        <taxon>Tracheophyta</taxon>
        <taxon>Spermatophyta</taxon>
        <taxon>Magnoliopsida</taxon>
        <taxon>Ranunculales</taxon>
        <taxon>Papaveraceae</taxon>
        <taxon>Papaveroideae</taxon>
        <taxon>Papaver</taxon>
    </lineage>
</organism>
<sequence>ALTTIGSYVLSKVKEHPKHFEENDLVEYNGEDAYVQHIGTSTITLFKYPGFFKVDMSSHSMITNLTREVPSLSGVRKLLTFHVNFNVENGQKEICNLIKNYMRNNKYLKESDLYNVVIPLPNLKIQVVGCVFMDEIPSPIFENFTAIKGQILAEIKQLIDENEAIILCDMCQAKIITTAGLMRLIDKGRIQGKSSTG</sequence>
<dbReference type="Proteomes" id="UP001177140">
    <property type="component" value="Unassembled WGS sequence"/>
</dbReference>